<name>A0AAE1WWT0_9LAMI</name>
<reference evidence="5" key="2">
    <citation type="journal article" date="2024" name="Plant">
        <title>Genomic evolution and insights into agronomic trait innovations of Sesamum species.</title>
        <authorList>
            <person name="Miao H."/>
            <person name="Wang L."/>
            <person name="Qu L."/>
            <person name="Liu H."/>
            <person name="Sun Y."/>
            <person name="Le M."/>
            <person name="Wang Q."/>
            <person name="Wei S."/>
            <person name="Zheng Y."/>
            <person name="Lin W."/>
            <person name="Duan Y."/>
            <person name="Cao H."/>
            <person name="Xiong S."/>
            <person name="Wang X."/>
            <person name="Wei L."/>
            <person name="Li C."/>
            <person name="Ma Q."/>
            <person name="Ju M."/>
            <person name="Zhao R."/>
            <person name="Li G."/>
            <person name="Mu C."/>
            <person name="Tian Q."/>
            <person name="Mei H."/>
            <person name="Zhang T."/>
            <person name="Gao T."/>
            <person name="Zhang H."/>
        </authorList>
    </citation>
    <scope>NUCLEOTIDE SEQUENCE</scope>
    <source>
        <strain evidence="5">K16</strain>
    </source>
</reference>
<feature type="domain" description="Sulfotransferase" evidence="4">
    <location>
        <begin position="148"/>
        <end position="303"/>
    </location>
</feature>
<dbReference type="InterPro" id="IPR000863">
    <property type="entry name" value="Sulfotransferase_dom"/>
</dbReference>
<dbReference type="InterPro" id="IPR027417">
    <property type="entry name" value="P-loop_NTPase"/>
</dbReference>
<feature type="domain" description="Sulfotransferase" evidence="4">
    <location>
        <begin position="67"/>
        <end position="136"/>
    </location>
</feature>
<keyword evidence="6" id="KW-1185">Reference proteome</keyword>
<proteinExistence type="inferred from homology"/>
<accession>A0AAE1WWT0</accession>
<evidence type="ECO:0000256" key="1">
    <source>
        <dbReference type="ARBA" id="ARBA00005771"/>
    </source>
</evidence>
<dbReference type="SUPFAM" id="SSF52540">
    <property type="entry name" value="P-loop containing nucleoside triphosphate hydrolases"/>
    <property type="match status" value="1"/>
</dbReference>
<dbReference type="Gene3D" id="3.40.50.300">
    <property type="entry name" value="P-loop containing nucleotide triphosphate hydrolases"/>
    <property type="match status" value="1"/>
</dbReference>
<dbReference type="AlphaFoldDB" id="A0AAE1WWT0"/>
<comment type="similarity">
    <text evidence="1 3">Belongs to the sulfotransferase 1 family.</text>
</comment>
<dbReference type="GO" id="GO:0008146">
    <property type="term" value="F:sulfotransferase activity"/>
    <property type="evidence" value="ECO:0007669"/>
    <property type="project" value="InterPro"/>
</dbReference>
<dbReference type="EMBL" id="JACGWL010000006">
    <property type="protein sequence ID" value="KAK4401124.1"/>
    <property type="molecule type" value="Genomic_DNA"/>
</dbReference>
<dbReference type="Pfam" id="PF00685">
    <property type="entry name" value="Sulfotransfer_1"/>
    <property type="match status" value="2"/>
</dbReference>
<evidence type="ECO:0000256" key="2">
    <source>
        <dbReference type="ARBA" id="ARBA00022679"/>
    </source>
</evidence>
<dbReference type="Proteomes" id="UP001289374">
    <property type="component" value="Unassembled WGS sequence"/>
</dbReference>
<protein>
    <recommendedName>
        <fullName evidence="3">Sulfotransferase</fullName>
        <ecNumber evidence="3">2.8.2.-</ecNumber>
    </recommendedName>
</protein>
<keyword evidence="2 3" id="KW-0808">Transferase</keyword>
<gene>
    <name evidence="5" type="ORF">Sango_1218500</name>
</gene>
<organism evidence="5 6">
    <name type="scientific">Sesamum angolense</name>
    <dbReference type="NCBI Taxonomy" id="2727404"/>
    <lineage>
        <taxon>Eukaryota</taxon>
        <taxon>Viridiplantae</taxon>
        <taxon>Streptophyta</taxon>
        <taxon>Embryophyta</taxon>
        <taxon>Tracheophyta</taxon>
        <taxon>Spermatophyta</taxon>
        <taxon>Magnoliopsida</taxon>
        <taxon>eudicotyledons</taxon>
        <taxon>Gunneridae</taxon>
        <taxon>Pentapetalae</taxon>
        <taxon>asterids</taxon>
        <taxon>lamiids</taxon>
        <taxon>Lamiales</taxon>
        <taxon>Pedaliaceae</taxon>
        <taxon>Sesamum</taxon>
    </lineage>
</organism>
<evidence type="ECO:0000259" key="4">
    <source>
        <dbReference type="Pfam" id="PF00685"/>
    </source>
</evidence>
<evidence type="ECO:0000256" key="3">
    <source>
        <dbReference type="RuleBase" id="RU361155"/>
    </source>
</evidence>
<evidence type="ECO:0000313" key="6">
    <source>
        <dbReference type="Proteomes" id="UP001289374"/>
    </source>
</evidence>
<comment type="caution">
    <text evidence="5">The sequence shown here is derived from an EMBL/GenBank/DDBJ whole genome shotgun (WGS) entry which is preliminary data.</text>
</comment>
<sequence>MEKKEDPKCSSAEVDDKSPKDELQELLQTLEQVTWDGLPLVKYCGCWVPVITFRTILAAQKHFKAKDTDIILSTMPKSGTTWLKALTFSIANRNAFPIDQSPLLTSTPHMLVPFLDLNVYWEQDNPDLETFPIQEFSPRTCISTCFLFPSMKPTVELSTSAETLWINEAFYMYCQGINAYGPFWDDILGYWNAHLENPEKVLFLKYEDLKEDITSQVKKIAEFIGFPFSVEEEEQGLIDQISRLCSFESLSNLTVNKRGDINGIAKNSSFFRKGQVGDWTNYLTPAMADRMKKLIDTKFEGSGLMFKT</sequence>
<reference evidence="5" key="1">
    <citation type="submission" date="2020-06" db="EMBL/GenBank/DDBJ databases">
        <authorList>
            <person name="Li T."/>
            <person name="Hu X."/>
            <person name="Zhang T."/>
            <person name="Song X."/>
            <person name="Zhang H."/>
            <person name="Dai N."/>
            <person name="Sheng W."/>
            <person name="Hou X."/>
            <person name="Wei L."/>
        </authorList>
    </citation>
    <scope>NUCLEOTIDE SEQUENCE</scope>
    <source>
        <strain evidence="5">K16</strain>
        <tissue evidence="5">Leaf</tissue>
    </source>
</reference>
<dbReference type="PANTHER" id="PTHR11783">
    <property type="entry name" value="SULFOTRANSFERASE SULT"/>
    <property type="match status" value="1"/>
</dbReference>
<dbReference type="EC" id="2.8.2.-" evidence="3"/>
<evidence type="ECO:0000313" key="5">
    <source>
        <dbReference type="EMBL" id="KAK4401124.1"/>
    </source>
</evidence>